<feature type="transmembrane region" description="Helical" evidence="12">
    <location>
        <begin position="118"/>
        <end position="141"/>
    </location>
</feature>
<evidence type="ECO:0000256" key="10">
    <source>
        <dbReference type="ARBA" id="ARBA00023004"/>
    </source>
</evidence>
<keyword evidence="4" id="KW-1003">Cell membrane</keyword>
<evidence type="ECO:0000256" key="7">
    <source>
        <dbReference type="ARBA" id="ARBA00022723"/>
    </source>
</evidence>
<dbReference type="GO" id="GO:0016682">
    <property type="term" value="F:oxidoreductase activity, acting on diphenols and related substances as donors, oxygen as acceptor"/>
    <property type="evidence" value="ECO:0007669"/>
    <property type="project" value="TreeGrafter"/>
</dbReference>
<dbReference type="RefSeq" id="WP_160346257.1">
    <property type="nucleotide sequence ID" value="NZ_WSRR01000015.1"/>
</dbReference>
<evidence type="ECO:0000256" key="5">
    <source>
        <dbReference type="ARBA" id="ARBA00022617"/>
    </source>
</evidence>
<dbReference type="NCBIfam" id="TIGR00203">
    <property type="entry name" value="cydB"/>
    <property type="match status" value="1"/>
</dbReference>
<dbReference type="GO" id="GO:0005886">
    <property type="term" value="C:plasma membrane"/>
    <property type="evidence" value="ECO:0007669"/>
    <property type="project" value="UniProtKB-SubCell"/>
</dbReference>
<keyword evidence="11 12" id="KW-0472">Membrane</keyword>
<evidence type="ECO:0000256" key="12">
    <source>
        <dbReference type="SAM" id="Phobius"/>
    </source>
</evidence>
<dbReference type="InterPro" id="IPR003317">
    <property type="entry name" value="Cyt-d_oxidase_su2"/>
</dbReference>
<keyword evidence="6 12" id="KW-0812">Transmembrane</keyword>
<evidence type="ECO:0000256" key="1">
    <source>
        <dbReference type="ARBA" id="ARBA00004651"/>
    </source>
</evidence>
<feature type="transmembrane region" description="Helical" evidence="12">
    <location>
        <begin position="161"/>
        <end position="183"/>
    </location>
</feature>
<keyword evidence="10" id="KW-0408">Iron</keyword>
<evidence type="ECO:0000256" key="3">
    <source>
        <dbReference type="ARBA" id="ARBA00022448"/>
    </source>
</evidence>
<evidence type="ECO:0000256" key="2">
    <source>
        <dbReference type="ARBA" id="ARBA00007543"/>
    </source>
</evidence>
<keyword evidence="8" id="KW-0249">Electron transport</keyword>
<feature type="transmembrane region" description="Helical" evidence="12">
    <location>
        <begin position="234"/>
        <end position="253"/>
    </location>
</feature>
<dbReference type="GO" id="GO:0070069">
    <property type="term" value="C:cytochrome complex"/>
    <property type="evidence" value="ECO:0007669"/>
    <property type="project" value="TreeGrafter"/>
</dbReference>
<keyword evidence="7" id="KW-0479">Metal-binding</keyword>
<dbReference type="Proteomes" id="UP000463388">
    <property type="component" value="Unassembled WGS sequence"/>
</dbReference>
<comment type="caution">
    <text evidence="13">The sequence shown here is derived from an EMBL/GenBank/DDBJ whole genome shotgun (WGS) entry which is preliminary data.</text>
</comment>
<comment type="similarity">
    <text evidence="2">Belongs to the cytochrome ubiquinol oxidase subunit 2 family.</text>
</comment>
<evidence type="ECO:0000256" key="4">
    <source>
        <dbReference type="ARBA" id="ARBA00022475"/>
    </source>
</evidence>
<feature type="transmembrane region" description="Helical" evidence="12">
    <location>
        <begin position="306"/>
        <end position="327"/>
    </location>
</feature>
<feature type="transmembrane region" description="Helical" evidence="12">
    <location>
        <begin position="204"/>
        <end position="222"/>
    </location>
</feature>
<evidence type="ECO:0000256" key="8">
    <source>
        <dbReference type="ARBA" id="ARBA00022982"/>
    </source>
</evidence>
<evidence type="ECO:0000313" key="13">
    <source>
        <dbReference type="EMBL" id="MVX61216.1"/>
    </source>
</evidence>
<feature type="transmembrane region" description="Helical" evidence="12">
    <location>
        <begin position="84"/>
        <end position="106"/>
    </location>
</feature>
<dbReference type="EMBL" id="WSRR01000015">
    <property type="protein sequence ID" value="MVX61216.1"/>
    <property type="molecule type" value="Genomic_DNA"/>
</dbReference>
<keyword evidence="9 12" id="KW-1133">Transmembrane helix</keyword>
<dbReference type="GO" id="GO:0009055">
    <property type="term" value="F:electron transfer activity"/>
    <property type="evidence" value="ECO:0007669"/>
    <property type="project" value="TreeGrafter"/>
</dbReference>
<name>A0A6N8JR29_9ACTN</name>
<dbReference type="AlphaFoldDB" id="A0A6N8JR29"/>
<feature type="transmembrane region" description="Helical" evidence="12">
    <location>
        <begin position="265"/>
        <end position="286"/>
    </location>
</feature>
<organism evidence="13 14">
    <name type="scientific">Adlercreutzia mucosicola</name>
    <dbReference type="NCBI Taxonomy" id="580026"/>
    <lineage>
        <taxon>Bacteria</taxon>
        <taxon>Bacillati</taxon>
        <taxon>Actinomycetota</taxon>
        <taxon>Coriobacteriia</taxon>
        <taxon>Eggerthellales</taxon>
        <taxon>Eggerthellaceae</taxon>
        <taxon>Adlercreutzia</taxon>
    </lineage>
</organism>
<dbReference type="OrthoDB" id="9776710at2"/>
<dbReference type="GO" id="GO:0046872">
    <property type="term" value="F:metal ion binding"/>
    <property type="evidence" value="ECO:0007669"/>
    <property type="project" value="UniProtKB-KW"/>
</dbReference>
<dbReference type="GO" id="GO:0019646">
    <property type="term" value="P:aerobic electron transport chain"/>
    <property type="evidence" value="ECO:0007669"/>
    <property type="project" value="TreeGrafter"/>
</dbReference>
<evidence type="ECO:0000256" key="6">
    <source>
        <dbReference type="ARBA" id="ARBA00022692"/>
    </source>
</evidence>
<feature type="transmembrane region" description="Helical" evidence="12">
    <location>
        <begin position="6"/>
        <end position="38"/>
    </location>
</feature>
<keyword evidence="14" id="KW-1185">Reference proteome</keyword>
<evidence type="ECO:0000256" key="9">
    <source>
        <dbReference type="ARBA" id="ARBA00022989"/>
    </source>
</evidence>
<proteinExistence type="inferred from homology"/>
<keyword evidence="3" id="KW-0813">Transport</keyword>
<reference evidence="13 14" key="1">
    <citation type="submission" date="2019-12" db="EMBL/GenBank/DDBJ databases">
        <title>Microbes associate with the intestines of laboratory mice.</title>
        <authorList>
            <person name="Navarre W."/>
            <person name="Wong E."/>
        </authorList>
    </citation>
    <scope>NUCLEOTIDE SEQUENCE [LARGE SCALE GENOMIC DNA]</scope>
    <source>
        <strain evidence="13 14">NM66_B29</strain>
    </source>
</reference>
<dbReference type="Pfam" id="PF02322">
    <property type="entry name" value="Cyt_bd_oxida_II"/>
    <property type="match status" value="1"/>
</dbReference>
<keyword evidence="5" id="KW-0349">Heme</keyword>
<gene>
    <name evidence="13" type="primary">cydB</name>
    <name evidence="13" type="ORF">GKZ27_07090</name>
</gene>
<protein>
    <submittedName>
        <fullName evidence="13">Cytochrome d ubiquinol oxidase subunit II</fullName>
    </submittedName>
</protein>
<evidence type="ECO:0000313" key="14">
    <source>
        <dbReference type="Proteomes" id="UP000463388"/>
    </source>
</evidence>
<dbReference type="PIRSF" id="PIRSF000267">
    <property type="entry name" value="Cyt_oxidse_sub2"/>
    <property type="match status" value="1"/>
</dbReference>
<dbReference type="PANTHER" id="PTHR43141">
    <property type="entry name" value="CYTOCHROME BD2 SUBUNIT II"/>
    <property type="match status" value="1"/>
</dbReference>
<dbReference type="PANTHER" id="PTHR43141:SF5">
    <property type="entry name" value="CYTOCHROME BD-I UBIQUINOL OXIDASE SUBUNIT 2"/>
    <property type="match status" value="1"/>
</dbReference>
<sequence length="344" mass="36603">MFEFFSVLWFFLIFVLIAGYFVLDGFDLGIGVLSPFIAKNDEDRAVLRRAIGPVWDGNEVWLLTAGGALFAAFPDAYATTFSGFYLAVMLVLFGLIVRAVSFEFCAGDPAWAKLWDGCFFVGSLLPALLLGVAVGNIFAGIPMDAAGDYAGVPLLGLVTPFTLLTGLLGLVMFLAAGAAWAALKAPLPSALRDRAQRLRMPLQVIALALFAVVSVFALALVGTEMDPALAPARWLFAVLVVVALAASIVAGRAEDGDLKAFLAQSAAMIALVGLLACSMFPVLVNATPESVGPAITIFNAASSELSLMWMTIITAVGLPLVLVYHVIIYRTFRGRVTPEDLTHY</sequence>
<accession>A0A6N8JR29</accession>
<comment type="subcellular location">
    <subcellularLocation>
        <location evidence="1">Cell membrane</location>
        <topology evidence="1">Multi-pass membrane protein</topology>
    </subcellularLocation>
</comment>
<evidence type="ECO:0000256" key="11">
    <source>
        <dbReference type="ARBA" id="ARBA00023136"/>
    </source>
</evidence>